<dbReference type="EMBL" id="NCKV01005845">
    <property type="protein sequence ID" value="RWS23809.1"/>
    <property type="molecule type" value="Genomic_DNA"/>
</dbReference>
<dbReference type="STRING" id="299467.A0A443S8C8"/>
<gene>
    <name evidence="3" type="ORF">B4U80_00792</name>
</gene>
<organism evidence="3 4">
    <name type="scientific">Leptotrombidium deliense</name>
    <dbReference type="NCBI Taxonomy" id="299467"/>
    <lineage>
        <taxon>Eukaryota</taxon>
        <taxon>Metazoa</taxon>
        <taxon>Ecdysozoa</taxon>
        <taxon>Arthropoda</taxon>
        <taxon>Chelicerata</taxon>
        <taxon>Arachnida</taxon>
        <taxon>Acari</taxon>
        <taxon>Acariformes</taxon>
        <taxon>Trombidiformes</taxon>
        <taxon>Prostigmata</taxon>
        <taxon>Anystina</taxon>
        <taxon>Parasitengona</taxon>
        <taxon>Trombiculoidea</taxon>
        <taxon>Trombiculidae</taxon>
        <taxon>Leptotrombidium</taxon>
    </lineage>
</organism>
<sequence>MMFRGMLRHRNGCTSTPEKDKGSGSFIKSFLKGQLNKQHPDIICGKTCYDLPIKEINKLSSRVVAACTGPSGGLTKVAVQQKQQAFDLPDDADVDYIDDEVDAQINEVLPSKTQISSTTCPANDQINNNRIPNWERSTDFAFGIATTLYEHHPQTSEIAGEPIADAFGLCVRENSAILALADGVNWGVKAKIAARCAIHGSIDYLNKVIYGGGSRIETTMDIFVALLRSFSAAHSLILEENGSLTTLTVAVVAQLKNSDRFIVCTCNVGDSLAYVYSQVHGVREITQGSHDIYSMRDMRDALGALGPVDGKNPELNNLTVAMTIVDKGDIVFLTSDGVSDNFDPVVGKFAIPKKVDKTKNLIPDIIKESVSNSNKSQRSVHSQQKKVGSSTKRSQSGLRRSNSNPNPQSRSLAHQSVFSDFSLPVVSAEQRHALCLLRMEDLLKNGVNAGDTPSSSAKQLCEVMIEFVSKLTTAKRRILEDPDLYDDNDVNFDEFEQRQRRRKVGNKLAMFPGKLDHASIVACKVGFYGSYEGKTFEEKKNGIVDDKKYNLRLKATLAKIEPQDDCYSVQEESTV</sequence>
<feature type="compositionally biased region" description="Low complexity" evidence="1">
    <location>
        <begin position="399"/>
        <end position="411"/>
    </location>
</feature>
<dbReference type="VEuPathDB" id="VectorBase:LDEU008232"/>
<dbReference type="PANTHER" id="PTHR21586">
    <property type="entry name" value="TIPA"/>
    <property type="match status" value="1"/>
</dbReference>
<dbReference type="Pfam" id="PF13672">
    <property type="entry name" value="PP2C_2"/>
    <property type="match status" value="1"/>
</dbReference>
<evidence type="ECO:0000256" key="1">
    <source>
        <dbReference type="SAM" id="MobiDB-lite"/>
    </source>
</evidence>
<protein>
    <submittedName>
        <fullName evidence="3">PP2C-like domain-containing protein</fullName>
    </submittedName>
</protein>
<dbReference type="AlphaFoldDB" id="A0A443S8C8"/>
<dbReference type="InterPro" id="IPR053287">
    <property type="entry name" value="PP2C-like_domain"/>
</dbReference>
<dbReference type="SMART" id="SM00332">
    <property type="entry name" value="PP2Cc"/>
    <property type="match status" value="1"/>
</dbReference>
<name>A0A443S8C8_9ACAR</name>
<feature type="domain" description="PPM-type phosphatase" evidence="2">
    <location>
        <begin position="147"/>
        <end position="495"/>
    </location>
</feature>
<evidence type="ECO:0000313" key="3">
    <source>
        <dbReference type="EMBL" id="RWS23809.1"/>
    </source>
</evidence>
<evidence type="ECO:0000259" key="2">
    <source>
        <dbReference type="PROSITE" id="PS51746"/>
    </source>
</evidence>
<dbReference type="SUPFAM" id="SSF81606">
    <property type="entry name" value="PP2C-like"/>
    <property type="match status" value="1"/>
</dbReference>
<comment type="caution">
    <text evidence="3">The sequence shown here is derived from an EMBL/GenBank/DDBJ whole genome shotgun (WGS) entry which is preliminary data.</text>
</comment>
<dbReference type="InterPro" id="IPR001932">
    <property type="entry name" value="PPM-type_phosphatase-like_dom"/>
</dbReference>
<feature type="compositionally biased region" description="Polar residues" evidence="1">
    <location>
        <begin position="370"/>
        <end position="398"/>
    </location>
</feature>
<dbReference type="InterPro" id="IPR036457">
    <property type="entry name" value="PPM-type-like_dom_sf"/>
</dbReference>
<dbReference type="PROSITE" id="PS51746">
    <property type="entry name" value="PPM_2"/>
    <property type="match status" value="1"/>
</dbReference>
<evidence type="ECO:0000313" key="4">
    <source>
        <dbReference type="Proteomes" id="UP000288716"/>
    </source>
</evidence>
<reference evidence="3 4" key="1">
    <citation type="journal article" date="2018" name="Gigascience">
        <title>Genomes of trombidid mites reveal novel predicted allergens and laterally-transferred genes associated with secondary metabolism.</title>
        <authorList>
            <person name="Dong X."/>
            <person name="Chaisiri K."/>
            <person name="Xia D."/>
            <person name="Armstrong S.D."/>
            <person name="Fang Y."/>
            <person name="Donnelly M.J."/>
            <person name="Kadowaki T."/>
            <person name="McGarry J.W."/>
            <person name="Darby A.C."/>
            <person name="Makepeace B.L."/>
        </authorList>
    </citation>
    <scope>NUCLEOTIDE SEQUENCE [LARGE SCALE GENOMIC DNA]</scope>
    <source>
        <strain evidence="3">UoL-UT</strain>
    </source>
</reference>
<dbReference type="Proteomes" id="UP000288716">
    <property type="component" value="Unassembled WGS sequence"/>
</dbReference>
<dbReference type="Gene3D" id="3.60.40.10">
    <property type="entry name" value="PPM-type phosphatase domain"/>
    <property type="match status" value="1"/>
</dbReference>
<dbReference type="PANTHER" id="PTHR21586:SF0">
    <property type="entry name" value="PP2C-LIKE DOMAIN-CONTAINING PROTEIN CG9801"/>
    <property type="match status" value="1"/>
</dbReference>
<proteinExistence type="predicted"/>
<keyword evidence="4" id="KW-1185">Reference proteome</keyword>
<dbReference type="OrthoDB" id="2556847at2759"/>
<accession>A0A443S8C8</accession>
<feature type="region of interest" description="Disordered" evidence="1">
    <location>
        <begin position="370"/>
        <end position="411"/>
    </location>
</feature>